<organism evidence="1 2">
    <name type="scientific">Thalassospira xianhensis MCCC 1A02616</name>
    <dbReference type="NCBI Taxonomy" id="1177929"/>
    <lineage>
        <taxon>Bacteria</taxon>
        <taxon>Pseudomonadati</taxon>
        <taxon>Pseudomonadota</taxon>
        <taxon>Alphaproteobacteria</taxon>
        <taxon>Rhodospirillales</taxon>
        <taxon>Thalassospiraceae</taxon>
        <taxon>Thalassospira</taxon>
    </lineage>
</organism>
<name>A0A367UGP9_9PROT</name>
<proteinExistence type="predicted"/>
<evidence type="ECO:0000313" key="1">
    <source>
        <dbReference type="EMBL" id="RCK07181.1"/>
    </source>
</evidence>
<gene>
    <name evidence="1" type="ORF">TH5_04395</name>
</gene>
<dbReference type="Proteomes" id="UP000252419">
    <property type="component" value="Unassembled WGS sequence"/>
</dbReference>
<comment type="caution">
    <text evidence="1">The sequence shown here is derived from an EMBL/GenBank/DDBJ whole genome shotgun (WGS) entry which is preliminary data.</text>
</comment>
<dbReference type="AlphaFoldDB" id="A0A367UGP9"/>
<sequence length="157" mass="18425">MHCDACQADLRHAPHLKRDSRAVELQKRLEGALENKLFWDVPVRTSLDFFDLIHDCTRALGTRYERNKAFRTAICELAGGSPDWIFPTEYYPQMETMECLYRHQLMAFAARILANWPWTFIACATRADFSTGYIFRDWKPTSSEFRRVAETFLAYKT</sequence>
<evidence type="ECO:0000313" key="2">
    <source>
        <dbReference type="Proteomes" id="UP000252419"/>
    </source>
</evidence>
<reference evidence="1 2" key="1">
    <citation type="submission" date="2014-07" db="EMBL/GenBank/DDBJ databases">
        <title>Draft genome sequence of Thalassospira xianhensis P-4 (MCCC 1A02616).</title>
        <authorList>
            <person name="Lai Q."/>
            <person name="Shao Z."/>
        </authorList>
    </citation>
    <scope>NUCLEOTIDE SEQUENCE [LARGE SCALE GENOMIC DNA]</scope>
    <source>
        <strain evidence="1 2">MCCC 1A02616</strain>
    </source>
</reference>
<protein>
    <submittedName>
        <fullName evidence="1">Uncharacterized protein</fullName>
    </submittedName>
</protein>
<dbReference type="EMBL" id="JPWA01000003">
    <property type="protein sequence ID" value="RCK07181.1"/>
    <property type="molecule type" value="Genomic_DNA"/>
</dbReference>
<keyword evidence="2" id="KW-1185">Reference proteome</keyword>
<accession>A0A367UGP9</accession>